<organism evidence="3 4">
    <name type="scientific">Streptomyces globosus</name>
    <dbReference type="NCBI Taxonomy" id="68209"/>
    <lineage>
        <taxon>Bacteria</taxon>
        <taxon>Bacillati</taxon>
        <taxon>Actinomycetota</taxon>
        <taxon>Actinomycetes</taxon>
        <taxon>Kitasatosporales</taxon>
        <taxon>Streptomycetaceae</taxon>
        <taxon>Streptomyces</taxon>
    </lineage>
</organism>
<feature type="domain" description="G" evidence="2">
    <location>
        <begin position="50"/>
        <end position="139"/>
    </location>
</feature>
<proteinExistence type="predicted"/>
<dbReference type="OrthoDB" id="4339122at2"/>
<dbReference type="SUPFAM" id="SSF52540">
    <property type="entry name" value="P-loop containing nucleoside triphosphate hydrolases"/>
    <property type="match status" value="1"/>
</dbReference>
<dbReference type="InterPro" id="IPR006073">
    <property type="entry name" value="GTP-bd"/>
</dbReference>
<gene>
    <name evidence="3" type="ORF">C0216_13165</name>
</gene>
<sequence>MNAAHAAHAAPEPHDWASRAESAVREAIGQAGAAALAGSWAAIAQRPVPTVVLYGPQNAGKTSLLRRLLTEDGTTVPAWAAVSARKETFAADAVESGGLRFVDTPGLMAGDPQHTERAQAALAEADALLLVLNRRGLAADRPHLLAVATGTHFHADRPRPFPAGALLPVVTMADRWGADPGTEEFHELVRESRRALHAQLAPHTGERSAPAAHVVAADPYQMAAGVPAGELRPEHYLLGDEWDGIAALRAALHALAGRTAELRAHTRTRFWTRHAAAALEAGRAELAESEAALAGAGRRRDRALLFEARLDAACAAASARLRALLREELARLVDAAPPAEGDEALRRRAETRLATATGAWRAAAAEEVRRLAFAARAETAAAAAAPGSEAFATYVDEVVELLRSGAAEAPDPTAPAVTPTAAVWLGLGPLAMAVRHETRRRLREHHAGHAEETRRALADFTADAARDADTPAPGQAAPPPAGTAPDPGAWQADSDPAADDGAAADQPGGDGAAYASDAYGPDPYAADAYGYPGGPAADAAGGGAHPGHAAEAVVALVEEALVFAAWYHLEHRTRKQAADTAREAARRAARRRAAIDDLTERIAAGCEEDWLRLVAATRTAIRARIPADALVDPLRAEHDRLRGAVATLEQVLGELPL</sequence>
<feature type="region of interest" description="Disordered" evidence="1">
    <location>
        <begin position="465"/>
        <end position="516"/>
    </location>
</feature>
<evidence type="ECO:0000259" key="2">
    <source>
        <dbReference type="Pfam" id="PF01926"/>
    </source>
</evidence>
<dbReference type="KEGG" id="sgz:C0216_13165"/>
<evidence type="ECO:0000313" key="3">
    <source>
        <dbReference type="EMBL" id="AXE24280.1"/>
    </source>
</evidence>
<accession>A0A344U059</accession>
<dbReference type="Pfam" id="PF01926">
    <property type="entry name" value="MMR_HSR1"/>
    <property type="match status" value="1"/>
</dbReference>
<dbReference type="RefSeq" id="WP_114055462.1">
    <property type="nucleotide sequence ID" value="NZ_CP030862.1"/>
</dbReference>
<keyword evidence="4" id="KW-1185">Reference proteome</keyword>
<dbReference type="AlphaFoldDB" id="A0A344U059"/>
<protein>
    <recommendedName>
        <fullName evidence="2">G domain-containing protein</fullName>
    </recommendedName>
</protein>
<dbReference type="Proteomes" id="UP000252004">
    <property type="component" value="Chromosome"/>
</dbReference>
<dbReference type="Gene3D" id="3.40.50.300">
    <property type="entry name" value="P-loop containing nucleotide triphosphate hydrolases"/>
    <property type="match status" value="1"/>
</dbReference>
<evidence type="ECO:0000313" key="4">
    <source>
        <dbReference type="Proteomes" id="UP000252004"/>
    </source>
</evidence>
<dbReference type="EMBL" id="CP030862">
    <property type="protein sequence ID" value="AXE24280.1"/>
    <property type="molecule type" value="Genomic_DNA"/>
</dbReference>
<dbReference type="GO" id="GO:0005525">
    <property type="term" value="F:GTP binding"/>
    <property type="evidence" value="ECO:0007669"/>
    <property type="project" value="InterPro"/>
</dbReference>
<dbReference type="InterPro" id="IPR027417">
    <property type="entry name" value="P-loop_NTPase"/>
</dbReference>
<evidence type="ECO:0000256" key="1">
    <source>
        <dbReference type="SAM" id="MobiDB-lite"/>
    </source>
</evidence>
<reference evidence="3 4" key="1">
    <citation type="submission" date="2018-01" db="EMBL/GenBank/DDBJ databases">
        <title>Draft genome Sequence of streptomyces globosus LZH-48.</title>
        <authorList>
            <person name="Ran K."/>
            <person name="Li Z."/>
            <person name="Wei S."/>
            <person name="Dong R."/>
        </authorList>
    </citation>
    <scope>NUCLEOTIDE SEQUENCE [LARGE SCALE GENOMIC DNA]</scope>
    <source>
        <strain evidence="3 4">LZH-48</strain>
    </source>
</reference>
<feature type="compositionally biased region" description="Low complexity" evidence="1">
    <location>
        <begin position="483"/>
        <end position="516"/>
    </location>
</feature>
<name>A0A344U059_9ACTN</name>